<proteinExistence type="predicted"/>
<dbReference type="Proteomes" id="UP000186168">
    <property type="component" value="Unassembled WGS sequence"/>
</dbReference>
<evidence type="ECO:0000313" key="1">
    <source>
        <dbReference type="EMBL" id="OMI39139.1"/>
    </source>
</evidence>
<gene>
    <name evidence="1" type="ORF">SPAR_12493</name>
</gene>
<feature type="non-terminal residue" evidence="1">
    <location>
        <position position="85"/>
    </location>
</feature>
<name>A0A1R1SMC2_9ACTN</name>
<dbReference type="EMBL" id="ASQP01000180">
    <property type="protein sequence ID" value="OMI39139.1"/>
    <property type="molecule type" value="Genomic_DNA"/>
</dbReference>
<reference evidence="1 2" key="1">
    <citation type="submission" date="2013-05" db="EMBL/GenBank/DDBJ databases">
        <title>Genome sequence of Streptomyces sparsogenes DSM 40356.</title>
        <authorList>
            <person name="Coyne S."/>
            <person name="Seebeck F.P."/>
        </authorList>
    </citation>
    <scope>NUCLEOTIDE SEQUENCE [LARGE SCALE GENOMIC DNA]</scope>
    <source>
        <strain evidence="1 2">DSM 40356</strain>
    </source>
</reference>
<sequence length="85" mass="8256">MTVVAVVPDGFVGGVYPPVGVVGDMPGEVFDQVSGEVLGDLGGGWLESADPVGSVGPDEFPLGDAVPLDGAVPLGDAVPVGAVLV</sequence>
<comment type="caution">
    <text evidence="1">The sequence shown here is derived from an EMBL/GenBank/DDBJ whole genome shotgun (WGS) entry which is preliminary data.</text>
</comment>
<dbReference type="RefSeq" id="WP_143615410.1">
    <property type="nucleotide sequence ID" value="NZ_ASQP01000180.1"/>
</dbReference>
<keyword evidence="2" id="KW-1185">Reference proteome</keyword>
<protein>
    <submittedName>
        <fullName evidence="1">Uncharacterized protein</fullName>
    </submittedName>
</protein>
<organism evidence="1 2">
    <name type="scientific">Streptomyces sparsogenes DSM 40356</name>
    <dbReference type="NCBI Taxonomy" id="1331668"/>
    <lineage>
        <taxon>Bacteria</taxon>
        <taxon>Bacillati</taxon>
        <taxon>Actinomycetota</taxon>
        <taxon>Actinomycetes</taxon>
        <taxon>Kitasatosporales</taxon>
        <taxon>Streptomycetaceae</taxon>
        <taxon>Streptomyces</taxon>
    </lineage>
</organism>
<dbReference type="AlphaFoldDB" id="A0A1R1SMC2"/>
<accession>A0A1R1SMC2</accession>
<evidence type="ECO:0000313" key="2">
    <source>
        <dbReference type="Proteomes" id="UP000186168"/>
    </source>
</evidence>